<gene>
    <name evidence="1" type="ORF">JN03_0639</name>
</gene>
<sequence length="63" mass="7498">MVKELSITYYGINHHLDIIKKAKIIKYKGSKKFGYSTIKSIKNNFTCIKKTNSVWYKIYFLVF</sequence>
<name>A0A063Y8H7_9BACT</name>
<evidence type="ECO:0000313" key="1">
    <source>
        <dbReference type="EMBL" id="TDU95344.1"/>
    </source>
</evidence>
<proteinExistence type="predicted"/>
<protein>
    <submittedName>
        <fullName evidence="1">Uncharacterized protein</fullName>
    </submittedName>
</protein>
<evidence type="ECO:0000313" key="2">
    <source>
        <dbReference type="Proteomes" id="UP000294882"/>
    </source>
</evidence>
<comment type="caution">
    <text evidence="1">The sequence shown here is derived from an EMBL/GenBank/DDBJ whole genome shotgun (WGS) entry which is preliminary data.</text>
</comment>
<reference evidence="1 2" key="1">
    <citation type="submission" date="2019-03" db="EMBL/GenBank/DDBJ databases">
        <title>Genomic Encyclopedia of Archaeal and Bacterial Type Strains, Phase II (KMG-II): from individual species to whole genera.</title>
        <authorList>
            <person name="Goeker M."/>
        </authorList>
    </citation>
    <scope>NUCLEOTIDE SEQUENCE [LARGE SCALE GENOMIC DNA]</scope>
    <source>
        <strain evidence="1 2">ATCC 25591</strain>
    </source>
</reference>
<dbReference type="AlphaFoldDB" id="A0A063Y8H7"/>
<dbReference type="Proteomes" id="UP000294882">
    <property type="component" value="Unassembled WGS sequence"/>
</dbReference>
<dbReference type="EMBL" id="SOCH01000007">
    <property type="protein sequence ID" value="TDU95344.1"/>
    <property type="molecule type" value="Genomic_DNA"/>
</dbReference>
<organism evidence="1 2">
    <name type="scientific">Metamycoplasma hyosynoviae</name>
    <dbReference type="NCBI Taxonomy" id="29559"/>
    <lineage>
        <taxon>Bacteria</taxon>
        <taxon>Bacillati</taxon>
        <taxon>Mycoplasmatota</taxon>
        <taxon>Mycoplasmoidales</taxon>
        <taxon>Metamycoplasmataceae</taxon>
        <taxon>Metamycoplasma</taxon>
    </lineage>
</organism>
<accession>A0A063Y8H7</accession>